<dbReference type="InterPro" id="IPR029061">
    <property type="entry name" value="THDP-binding"/>
</dbReference>
<evidence type="ECO:0000259" key="2">
    <source>
        <dbReference type="Pfam" id="PF02775"/>
    </source>
</evidence>
<organism evidence="3 4">
    <name type="scientific">Turneriella parva (strain ATCC BAA-1111 / DSM 21527 / NCTC 11395 / H)</name>
    <name type="common">Leptospira parva</name>
    <dbReference type="NCBI Taxonomy" id="869212"/>
    <lineage>
        <taxon>Bacteria</taxon>
        <taxon>Pseudomonadati</taxon>
        <taxon>Spirochaetota</taxon>
        <taxon>Spirochaetia</taxon>
        <taxon>Leptospirales</taxon>
        <taxon>Leptospiraceae</taxon>
        <taxon>Turneriella</taxon>
    </lineage>
</organism>
<name>I4B6T3_TURPD</name>
<dbReference type="OrthoDB" id="9775140at2"/>
<protein>
    <submittedName>
        <fullName evidence="3">Pyruvate ferredoxin/flavodoxin oxidoreductase, beta subunit</fullName>
    </submittedName>
</protein>
<keyword evidence="1" id="KW-0560">Oxidoreductase</keyword>
<proteinExistence type="predicted"/>
<sequence length="334" mass="36808">MAETATLTKKDFASDQTVRWCPGCGDYGILTAVQKTMPELGIPRENIAFISGIGCSSRFPYYMNTYGFHTIHGRAPAIASGLKLTRRDLSVWMVTGDGDALSIGGNHLIHILRRNLDINILLFNNEIYGLTKGQYSPTSAKGTVAKSTPDGSLDTPFSPLRLAIGAGGSFLARTYDKDMKHMEKTVKQAHLHKGTSFVEVLQNCVIFNDEVFEPVVGKENRHNTMIFVEHGQKMLFGKDNEKGLKLNHGTFEVVSAVDNPDQVAVYNESDPHFLQTFEAVGGKNGIPVPFGVLFKQARSIYEEDVEEQVQNVVAKKGRGDLRKLLAAGETWQVT</sequence>
<dbReference type="EMBL" id="CP002959">
    <property type="protein sequence ID" value="AFM12990.1"/>
    <property type="molecule type" value="Genomic_DNA"/>
</dbReference>
<dbReference type="InterPro" id="IPR051457">
    <property type="entry name" value="2-oxoacid:Fd_oxidoreductase"/>
</dbReference>
<evidence type="ECO:0000313" key="3">
    <source>
        <dbReference type="EMBL" id="AFM12990.1"/>
    </source>
</evidence>
<dbReference type="PANTHER" id="PTHR48084">
    <property type="entry name" value="2-OXOGLUTARATE OXIDOREDUCTASE SUBUNIT KORB-RELATED"/>
    <property type="match status" value="1"/>
</dbReference>
<dbReference type="PATRIC" id="fig|869212.3.peg.2361"/>
<accession>I4B6T3</accession>
<dbReference type="Proteomes" id="UP000006048">
    <property type="component" value="Chromosome"/>
</dbReference>
<dbReference type="GO" id="GO:0030976">
    <property type="term" value="F:thiamine pyrophosphate binding"/>
    <property type="evidence" value="ECO:0007669"/>
    <property type="project" value="InterPro"/>
</dbReference>
<dbReference type="HOGENOM" id="CLU_048564_1_0_12"/>
<dbReference type="STRING" id="869212.Turpa_2347"/>
<reference evidence="3 4" key="1">
    <citation type="submission" date="2012-06" db="EMBL/GenBank/DDBJ databases">
        <title>The complete chromosome of genome of Turneriella parva DSM 21527.</title>
        <authorList>
            <consortium name="US DOE Joint Genome Institute (JGI-PGF)"/>
            <person name="Lucas S."/>
            <person name="Han J."/>
            <person name="Lapidus A."/>
            <person name="Bruce D."/>
            <person name="Goodwin L."/>
            <person name="Pitluck S."/>
            <person name="Peters L."/>
            <person name="Kyrpides N."/>
            <person name="Mavromatis K."/>
            <person name="Ivanova N."/>
            <person name="Mikhailova N."/>
            <person name="Chertkov O."/>
            <person name="Detter J.C."/>
            <person name="Tapia R."/>
            <person name="Han C."/>
            <person name="Land M."/>
            <person name="Hauser L."/>
            <person name="Markowitz V."/>
            <person name="Cheng J.-F."/>
            <person name="Hugenholtz P."/>
            <person name="Woyke T."/>
            <person name="Wu D."/>
            <person name="Gronow S."/>
            <person name="Wellnitz S."/>
            <person name="Brambilla E."/>
            <person name="Klenk H.-P."/>
            <person name="Eisen J.A."/>
        </authorList>
    </citation>
    <scope>NUCLEOTIDE SEQUENCE [LARGE SCALE GENOMIC DNA]</scope>
    <source>
        <strain evidence="4">ATCC BAA-1111 / DSM 21527 / NCTC 11395 / H</strain>
    </source>
</reference>
<feature type="domain" description="Thiamine pyrophosphate enzyme TPP-binding" evidence="2">
    <location>
        <begin position="53"/>
        <end position="200"/>
    </location>
</feature>
<dbReference type="Pfam" id="PF02775">
    <property type="entry name" value="TPP_enzyme_C"/>
    <property type="match status" value="1"/>
</dbReference>
<dbReference type="PANTHER" id="PTHR48084:SF4">
    <property type="entry name" value="2-OXOGLUTARATE OXIDOREDUCTASE SUBUNIT KORB"/>
    <property type="match status" value="1"/>
</dbReference>
<keyword evidence="4" id="KW-1185">Reference proteome</keyword>
<dbReference type="GO" id="GO:0044281">
    <property type="term" value="P:small molecule metabolic process"/>
    <property type="evidence" value="ECO:0007669"/>
    <property type="project" value="UniProtKB-ARBA"/>
</dbReference>
<dbReference type="KEGG" id="tpx:Turpa_2347"/>
<dbReference type="InterPro" id="IPR011766">
    <property type="entry name" value="TPP_enzyme_TPP-bd"/>
</dbReference>
<dbReference type="AlphaFoldDB" id="I4B6T3"/>
<evidence type="ECO:0000256" key="1">
    <source>
        <dbReference type="ARBA" id="ARBA00023002"/>
    </source>
</evidence>
<dbReference type="GO" id="GO:0045333">
    <property type="term" value="P:cellular respiration"/>
    <property type="evidence" value="ECO:0007669"/>
    <property type="project" value="UniProtKB-ARBA"/>
</dbReference>
<dbReference type="Gene3D" id="3.40.50.970">
    <property type="match status" value="1"/>
</dbReference>
<dbReference type="SUPFAM" id="SSF52518">
    <property type="entry name" value="Thiamin diphosphate-binding fold (THDP-binding)"/>
    <property type="match status" value="1"/>
</dbReference>
<keyword evidence="3" id="KW-0670">Pyruvate</keyword>
<dbReference type="RefSeq" id="WP_014803496.1">
    <property type="nucleotide sequence ID" value="NC_018020.1"/>
</dbReference>
<dbReference type="CDD" id="cd03375">
    <property type="entry name" value="TPP_OGFOR"/>
    <property type="match status" value="1"/>
</dbReference>
<dbReference type="GO" id="GO:0016625">
    <property type="term" value="F:oxidoreductase activity, acting on the aldehyde or oxo group of donors, iron-sulfur protein as acceptor"/>
    <property type="evidence" value="ECO:0007669"/>
    <property type="project" value="UniProtKB-ARBA"/>
</dbReference>
<evidence type="ECO:0000313" key="4">
    <source>
        <dbReference type="Proteomes" id="UP000006048"/>
    </source>
</evidence>
<gene>
    <name evidence="3" type="ordered locus">Turpa_2347</name>
</gene>